<dbReference type="PANTHER" id="PTHR31809:SF0">
    <property type="entry name" value="BUD13 HOMOLOG"/>
    <property type="match status" value="1"/>
</dbReference>
<dbReference type="GO" id="GO:0070274">
    <property type="term" value="C:RES complex"/>
    <property type="evidence" value="ECO:0007669"/>
    <property type="project" value="TreeGrafter"/>
</dbReference>
<evidence type="ECO:0000313" key="7">
    <source>
        <dbReference type="Proteomes" id="UP000070412"/>
    </source>
</evidence>
<gene>
    <name evidence="5" type="ORF">SSS_5406</name>
</gene>
<keyword evidence="7" id="KW-1185">Reference proteome</keyword>
<evidence type="ECO:0000313" key="5">
    <source>
        <dbReference type="EMBL" id="KAF7490626.1"/>
    </source>
</evidence>
<dbReference type="PANTHER" id="PTHR31809">
    <property type="entry name" value="BUD13 HOMOLOG"/>
    <property type="match status" value="1"/>
</dbReference>
<evidence type="ECO:0000256" key="4">
    <source>
        <dbReference type="SAM" id="MobiDB-lite"/>
    </source>
</evidence>
<protein>
    <recommendedName>
        <fullName evidence="2">BUD13 homolog</fullName>
    </recommendedName>
</protein>
<dbReference type="OrthoDB" id="6022at2759"/>
<dbReference type="Pfam" id="PF09736">
    <property type="entry name" value="Bud13"/>
    <property type="match status" value="1"/>
</dbReference>
<feature type="coiled-coil region" evidence="3">
    <location>
        <begin position="141"/>
        <end position="215"/>
    </location>
</feature>
<feature type="region of interest" description="Disordered" evidence="4">
    <location>
        <begin position="259"/>
        <end position="308"/>
    </location>
</feature>
<sequence>MSRSFNRPMTHQEYLKIRYLSNNADEDDRKLKKKKSKSSKTGSFVKNATVKIVDEDVDFRQLTKHNNSDDEELYFGTKEERPVITEVIDERPTHLRTDDDRKSKWKAIGDVNDQYDADVIKIAENHIKQTNTSKTKTLDGKKAGLSNAKEIKKELEELKQKNEQNIKRMDANLSGKNSKTVFRDRKSGKIRDIDKELEEKKALDEEKAIREMEKKAVYDRWSKGLTQREEQLEKIESDLHEMSKPLARYEDDEDLDKLLRERDREDDPMLKEIQKKRKEEKLKDPNSKIFPEYQGPPPPPNRFGIRPGYRWDGVDRSNGFENKYFSKIAEREATREEAYQWSVQDM</sequence>
<dbReference type="Proteomes" id="UP000070412">
    <property type="component" value="Unassembled WGS sequence"/>
</dbReference>
<feature type="compositionally biased region" description="Basic and acidic residues" evidence="4">
    <location>
        <begin position="259"/>
        <end position="286"/>
    </location>
</feature>
<evidence type="ECO:0000313" key="6">
    <source>
        <dbReference type="EnsemblMetazoa" id="KAF7490626.1"/>
    </source>
</evidence>
<name>A0A834R8A2_SARSC</name>
<dbReference type="AlphaFoldDB" id="A0A834R8A2"/>
<evidence type="ECO:0000256" key="3">
    <source>
        <dbReference type="SAM" id="Coils"/>
    </source>
</evidence>
<comment type="similarity">
    <text evidence="1">Belongs to the CWC26 family.</text>
</comment>
<dbReference type="GO" id="GO:0000398">
    <property type="term" value="P:mRNA splicing, via spliceosome"/>
    <property type="evidence" value="ECO:0007669"/>
    <property type="project" value="TreeGrafter"/>
</dbReference>
<dbReference type="InterPro" id="IPR051112">
    <property type="entry name" value="CWC26_splicing_factor"/>
</dbReference>
<proteinExistence type="inferred from homology"/>
<dbReference type="GO" id="GO:0005684">
    <property type="term" value="C:U2-type spliceosomal complex"/>
    <property type="evidence" value="ECO:0007669"/>
    <property type="project" value="TreeGrafter"/>
</dbReference>
<organism evidence="5">
    <name type="scientific">Sarcoptes scabiei</name>
    <name type="common">Itch mite</name>
    <name type="synonym">Acarus scabiei</name>
    <dbReference type="NCBI Taxonomy" id="52283"/>
    <lineage>
        <taxon>Eukaryota</taxon>
        <taxon>Metazoa</taxon>
        <taxon>Ecdysozoa</taxon>
        <taxon>Arthropoda</taxon>
        <taxon>Chelicerata</taxon>
        <taxon>Arachnida</taxon>
        <taxon>Acari</taxon>
        <taxon>Acariformes</taxon>
        <taxon>Sarcoptiformes</taxon>
        <taxon>Astigmata</taxon>
        <taxon>Psoroptidia</taxon>
        <taxon>Sarcoptoidea</taxon>
        <taxon>Sarcoptidae</taxon>
        <taxon>Sarcoptinae</taxon>
        <taxon>Sarcoptes</taxon>
    </lineage>
</organism>
<accession>A0A834R8A2</accession>
<keyword evidence="3" id="KW-0175">Coiled coil</keyword>
<evidence type="ECO:0000256" key="1">
    <source>
        <dbReference type="ARBA" id="ARBA00011069"/>
    </source>
</evidence>
<dbReference type="GO" id="GO:0003723">
    <property type="term" value="F:RNA binding"/>
    <property type="evidence" value="ECO:0007669"/>
    <property type="project" value="TreeGrafter"/>
</dbReference>
<reference evidence="6" key="3">
    <citation type="submission" date="2022-06" db="UniProtKB">
        <authorList>
            <consortium name="EnsemblMetazoa"/>
        </authorList>
    </citation>
    <scope>IDENTIFICATION</scope>
</reference>
<dbReference type="EMBL" id="WVUK01000062">
    <property type="protein sequence ID" value="KAF7490626.1"/>
    <property type="molecule type" value="Genomic_DNA"/>
</dbReference>
<dbReference type="EnsemblMetazoa" id="SSS_5406s_mrna">
    <property type="protein sequence ID" value="KAF7490626.1"/>
    <property type="gene ID" value="SSS_5406"/>
</dbReference>
<evidence type="ECO:0000256" key="2">
    <source>
        <dbReference type="ARBA" id="ARBA00014454"/>
    </source>
</evidence>
<dbReference type="InterPro" id="IPR018609">
    <property type="entry name" value="Bud13"/>
</dbReference>
<reference evidence="5" key="2">
    <citation type="submission" date="2020-01" db="EMBL/GenBank/DDBJ databases">
        <authorList>
            <person name="Korhonen P.K.K."/>
            <person name="Guangxu M.G."/>
            <person name="Wang T.W."/>
            <person name="Stroehlein A.J.S."/>
            <person name="Young N.D."/>
            <person name="Ang C.-S.A."/>
            <person name="Fernando D.W.F."/>
            <person name="Lu H.L."/>
            <person name="Taylor S.T."/>
            <person name="Ehtesham M.E.M."/>
            <person name="Najaraj S.H.N."/>
            <person name="Harsha G.H.G."/>
            <person name="Madugundu A.M."/>
            <person name="Renuse S.R."/>
            <person name="Holt D.H."/>
            <person name="Pandey A.P."/>
            <person name="Papenfuss A.P."/>
            <person name="Gasser R.B.G."/>
            <person name="Fischer K.F."/>
        </authorList>
    </citation>
    <scope>NUCLEOTIDE SEQUENCE</scope>
    <source>
        <strain evidence="5">SSS_KF_BRIS2020</strain>
    </source>
</reference>
<reference evidence="7" key="1">
    <citation type="journal article" date="2020" name="PLoS Negl. Trop. Dis.">
        <title>High-quality nuclear genome for Sarcoptes scabiei-A critical resource for a neglected parasite.</title>
        <authorList>
            <person name="Korhonen P.K."/>
            <person name="Gasser R.B."/>
            <person name="Ma G."/>
            <person name="Wang T."/>
            <person name="Stroehlein A.J."/>
            <person name="Young N.D."/>
            <person name="Ang C.S."/>
            <person name="Fernando D.D."/>
            <person name="Lu H.C."/>
            <person name="Taylor S."/>
            <person name="Reynolds S.L."/>
            <person name="Mofiz E."/>
            <person name="Najaraj S.H."/>
            <person name="Gowda H."/>
            <person name="Madugundu A."/>
            <person name="Renuse S."/>
            <person name="Holt D."/>
            <person name="Pandey A."/>
            <person name="Papenfuss A.T."/>
            <person name="Fischer K."/>
        </authorList>
    </citation>
    <scope>NUCLEOTIDE SEQUENCE [LARGE SCALE GENOMIC DNA]</scope>
</reference>